<protein>
    <submittedName>
        <fullName evidence="1">Uncharacterized protein</fullName>
    </submittedName>
</protein>
<gene>
    <name evidence="1" type="ORF">CLIB1444_06S03796</name>
</gene>
<accession>A0ACA9Y909</accession>
<dbReference type="EMBL" id="CALSDN010000006">
    <property type="protein sequence ID" value="CAH6721508.1"/>
    <property type="molecule type" value="Genomic_DNA"/>
</dbReference>
<organism evidence="1 2">
    <name type="scientific">[Candida] jaroonii</name>
    <dbReference type="NCBI Taxonomy" id="467808"/>
    <lineage>
        <taxon>Eukaryota</taxon>
        <taxon>Fungi</taxon>
        <taxon>Dikarya</taxon>
        <taxon>Ascomycota</taxon>
        <taxon>Saccharomycotina</taxon>
        <taxon>Pichiomycetes</taxon>
        <taxon>Debaryomycetaceae</taxon>
        <taxon>Yamadazyma</taxon>
    </lineage>
</organism>
<comment type="caution">
    <text evidence="1">The sequence shown here is derived from an EMBL/GenBank/DDBJ whole genome shotgun (WGS) entry which is preliminary data.</text>
</comment>
<evidence type="ECO:0000313" key="2">
    <source>
        <dbReference type="Proteomes" id="UP001152531"/>
    </source>
</evidence>
<proteinExistence type="predicted"/>
<dbReference type="Proteomes" id="UP001152531">
    <property type="component" value="Unassembled WGS sequence"/>
</dbReference>
<reference evidence="1" key="1">
    <citation type="submission" date="2022-06" db="EMBL/GenBank/DDBJ databases">
        <authorList>
            <person name="Legras J.-L."/>
            <person name="Devillers H."/>
            <person name="Grondin C."/>
        </authorList>
    </citation>
    <scope>NUCLEOTIDE SEQUENCE</scope>
    <source>
        <strain evidence="1">CLIB 1444</strain>
    </source>
</reference>
<evidence type="ECO:0000313" key="1">
    <source>
        <dbReference type="EMBL" id="CAH6721508.1"/>
    </source>
</evidence>
<name>A0ACA9Y909_9ASCO</name>
<keyword evidence="2" id="KW-1185">Reference proteome</keyword>
<sequence>MIDIKLLADIQGNWSEIEYGEGIIIHSGNFGFWDVETILNCDFNYLKQLISFSTIIPSNIVDEINEVILINQIPSQEVIQSMKNKILPYFEYLDNFKGFEKPVYTIFGPMDDPRIIRKIQTGQLVIPNLFLIDHLHNYIITQPNEPDIKIYGISGKFKFIKLFNNGDINEENDIMGYEGRYDNLISGEFGELWINLLQISEFYQSNYHNKSTINFFVCYNSIMKTPILEYLAMITNANFTVSSSLHFKFPIIGNEMSFLNSIENFKLKFSKFRIKFGEFFKIIQKDLISYCNNDEDLINNLEIGLEIFDKIPIINSNKIISLSLKDKISTNESISKINELYFENFYNLWHFNLCDFKINNEFNFLTLNLADGKVNLKNCNSFGFDFNFKIDNDTDDDDDFEMKEFKNRSRRGRGRGRGRGRAVRGRGFR</sequence>